<keyword evidence="3" id="KW-1185">Reference proteome</keyword>
<protein>
    <recommendedName>
        <fullName evidence="1">Phage head morphogenesis domain-containing protein</fullName>
    </recommendedName>
</protein>
<evidence type="ECO:0000259" key="1">
    <source>
        <dbReference type="Pfam" id="PF04233"/>
    </source>
</evidence>
<evidence type="ECO:0000313" key="3">
    <source>
        <dbReference type="Proteomes" id="UP000051673"/>
    </source>
</evidence>
<organism evidence="2 3">
    <name type="scientific">Weissella minor</name>
    <dbReference type="NCBI Taxonomy" id="1620"/>
    <lineage>
        <taxon>Bacteria</taxon>
        <taxon>Bacillati</taxon>
        <taxon>Bacillota</taxon>
        <taxon>Bacilli</taxon>
        <taxon>Lactobacillales</taxon>
        <taxon>Lactobacillaceae</taxon>
        <taxon>Weissella</taxon>
    </lineage>
</organism>
<dbReference type="Proteomes" id="UP000051673">
    <property type="component" value="Unassembled WGS sequence"/>
</dbReference>
<dbReference type="EMBL" id="JQCD01000022">
    <property type="protein sequence ID" value="KRN77258.1"/>
    <property type="molecule type" value="Genomic_DNA"/>
</dbReference>
<proteinExistence type="predicted"/>
<reference evidence="2 3" key="1">
    <citation type="journal article" date="2015" name="Genome Announc.">
        <title>Expanding the biotechnology potential of lactobacilli through comparative genomics of 213 strains and associated genera.</title>
        <authorList>
            <person name="Sun Z."/>
            <person name="Harris H.M."/>
            <person name="McCann A."/>
            <person name="Guo C."/>
            <person name="Argimon S."/>
            <person name="Zhang W."/>
            <person name="Yang X."/>
            <person name="Jeffery I.B."/>
            <person name="Cooney J.C."/>
            <person name="Kagawa T.F."/>
            <person name="Liu W."/>
            <person name="Song Y."/>
            <person name="Salvetti E."/>
            <person name="Wrobel A."/>
            <person name="Rasinkangas P."/>
            <person name="Parkhill J."/>
            <person name="Rea M.C."/>
            <person name="O'Sullivan O."/>
            <person name="Ritari J."/>
            <person name="Douillard F.P."/>
            <person name="Paul Ross R."/>
            <person name="Yang R."/>
            <person name="Briner A.E."/>
            <person name="Felis G.E."/>
            <person name="de Vos W.M."/>
            <person name="Barrangou R."/>
            <person name="Klaenhammer T.R."/>
            <person name="Caufield P.W."/>
            <person name="Cui Y."/>
            <person name="Zhang H."/>
            <person name="O'Toole P.W."/>
        </authorList>
    </citation>
    <scope>NUCLEOTIDE SEQUENCE [LARGE SCALE GENOMIC DNA]</scope>
    <source>
        <strain evidence="2 3">DSM 20014</strain>
    </source>
</reference>
<name>A0A0R2JRN8_9LACO</name>
<comment type="caution">
    <text evidence="2">The sequence shown here is derived from an EMBL/GenBank/DDBJ whole genome shotgun (WGS) entry which is preliminary data.</text>
</comment>
<dbReference type="STRING" id="1620.IV67_GL000047"/>
<dbReference type="AlphaFoldDB" id="A0A0R2JRN8"/>
<dbReference type="PATRIC" id="fig|1620.3.peg.50"/>
<dbReference type="NCBIfam" id="TIGR01641">
    <property type="entry name" value="phageSPP1_gp7"/>
    <property type="match status" value="1"/>
</dbReference>
<dbReference type="InterPro" id="IPR006528">
    <property type="entry name" value="Phage_head_morphogenesis_dom"/>
</dbReference>
<dbReference type="OrthoDB" id="9765386at2"/>
<evidence type="ECO:0000313" key="2">
    <source>
        <dbReference type="EMBL" id="KRN77258.1"/>
    </source>
</evidence>
<feature type="domain" description="Phage head morphogenesis" evidence="1">
    <location>
        <begin position="176"/>
        <end position="265"/>
    </location>
</feature>
<accession>A0A0R2JRN8</accession>
<dbReference type="RefSeq" id="WP_057787125.1">
    <property type="nucleotide sequence ID" value="NZ_JQCD01000022.1"/>
</dbReference>
<sequence length="272" mass="31508">MTKRDSLYEFTRKQLKHDKSKSKQLKREIAKVSAMYMAFWALFNEKNTDYTNADNSKIPDAELKIQLDEQARQNDITPQNVSNNNQLLDYATTVYTSILGANLINMMHNDLVEEQRKTAKWGKKAYQDRSIKEANLDIINQAFNGAKWSDRIWSSMADLRSELTSIMQKSLLTQENPTAYNKVLRDKFGVTHYQAERILRTEGARVSTLQQVQDATDNDYKYLEWVASPDACKYCMPLDGKRFPISKFGDEPYYLPRHPNCRCAVYGVDSLK</sequence>
<gene>
    <name evidence="2" type="ORF">IV67_GL000047</name>
</gene>
<dbReference type="Pfam" id="PF04233">
    <property type="entry name" value="Phage_Mu_F"/>
    <property type="match status" value="1"/>
</dbReference>